<proteinExistence type="predicted"/>
<accession>M7B7S5</accession>
<evidence type="ECO:0000313" key="2">
    <source>
        <dbReference type="Proteomes" id="UP000031443"/>
    </source>
</evidence>
<protein>
    <submittedName>
        <fullName evidence="1">Leucine-rich repeat-containing protein 39</fullName>
    </submittedName>
</protein>
<dbReference type="Proteomes" id="UP000031443">
    <property type="component" value="Unassembled WGS sequence"/>
</dbReference>
<keyword evidence="2" id="KW-1185">Reference proteome</keyword>
<organism evidence="1 2">
    <name type="scientific">Chelonia mydas</name>
    <name type="common">Green sea-turtle</name>
    <name type="synonym">Chelonia agassizi</name>
    <dbReference type="NCBI Taxonomy" id="8469"/>
    <lineage>
        <taxon>Eukaryota</taxon>
        <taxon>Metazoa</taxon>
        <taxon>Chordata</taxon>
        <taxon>Craniata</taxon>
        <taxon>Vertebrata</taxon>
        <taxon>Euteleostomi</taxon>
        <taxon>Archelosauria</taxon>
        <taxon>Testudinata</taxon>
        <taxon>Testudines</taxon>
        <taxon>Cryptodira</taxon>
        <taxon>Durocryptodira</taxon>
        <taxon>Americhelydia</taxon>
        <taxon>Chelonioidea</taxon>
        <taxon>Cheloniidae</taxon>
        <taxon>Chelonia</taxon>
    </lineage>
</organism>
<dbReference type="InterPro" id="IPR032675">
    <property type="entry name" value="LRR_dom_sf"/>
</dbReference>
<dbReference type="AlphaFoldDB" id="M7B7S5"/>
<dbReference type="SUPFAM" id="SSF52047">
    <property type="entry name" value="RNI-like"/>
    <property type="match status" value="1"/>
</dbReference>
<dbReference type="STRING" id="8469.M7B7S5"/>
<dbReference type="eggNOG" id="KOG0619">
    <property type="taxonomic scope" value="Eukaryota"/>
</dbReference>
<name>M7B7S5_CHEMY</name>
<sequence length="265" mass="30508">MSRGKSVNTSNDLAHMLDYNDDGNQCTTIQKQIPMAELECVRTMTETAPCIGSFSAVKTLWEVRIQKINEELRKEKEFRQRAIGRLTLVWEERVSLAKLKEKVITEDGRVILKIEQEEWKMLPSCLLKLNHLQEWQLHRISLVKIPEFIGRFQNLIVLDLSRNAIEKVPKEIATVDNHFVPFFLGYPCRRHTTASMKHAQLTVTAAVVSIVNTLRIILEYIQNRAKRCQQEEDFDEDMDTDVPESTGCGNWDLMAAVGLVDTVEH</sequence>
<evidence type="ECO:0000313" key="1">
    <source>
        <dbReference type="EMBL" id="EMP33189.1"/>
    </source>
</evidence>
<dbReference type="Gene3D" id="3.80.10.10">
    <property type="entry name" value="Ribonuclease Inhibitor"/>
    <property type="match status" value="1"/>
</dbReference>
<reference evidence="2" key="1">
    <citation type="journal article" date="2013" name="Nat. Genet.">
        <title>The draft genomes of soft-shell turtle and green sea turtle yield insights into the development and evolution of the turtle-specific body plan.</title>
        <authorList>
            <person name="Wang Z."/>
            <person name="Pascual-Anaya J."/>
            <person name="Zadissa A."/>
            <person name="Li W."/>
            <person name="Niimura Y."/>
            <person name="Huang Z."/>
            <person name="Li C."/>
            <person name="White S."/>
            <person name="Xiong Z."/>
            <person name="Fang D."/>
            <person name="Wang B."/>
            <person name="Ming Y."/>
            <person name="Chen Y."/>
            <person name="Zheng Y."/>
            <person name="Kuraku S."/>
            <person name="Pignatelli M."/>
            <person name="Herrero J."/>
            <person name="Beal K."/>
            <person name="Nozawa M."/>
            <person name="Li Q."/>
            <person name="Wang J."/>
            <person name="Zhang H."/>
            <person name="Yu L."/>
            <person name="Shigenobu S."/>
            <person name="Wang J."/>
            <person name="Liu J."/>
            <person name="Flicek P."/>
            <person name="Searle S."/>
            <person name="Wang J."/>
            <person name="Kuratani S."/>
            <person name="Yin Y."/>
            <person name="Aken B."/>
            <person name="Zhang G."/>
            <person name="Irie N."/>
        </authorList>
    </citation>
    <scope>NUCLEOTIDE SEQUENCE [LARGE SCALE GENOMIC DNA]</scope>
</reference>
<dbReference type="EMBL" id="KB536797">
    <property type="protein sequence ID" value="EMP33189.1"/>
    <property type="molecule type" value="Genomic_DNA"/>
</dbReference>
<gene>
    <name evidence="1" type="ORF">UY3_09669</name>
</gene>